<name>A0A318U764_9SPHI</name>
<dbReference type="GO" id="GO:0005524">
    <property type="term" value="F:ATP binding"/>
    <property type="evidence" value="ECO:0007669"/>
    <property type="project" value="InterPro"/>
</dbReference>
<proteinExistence type="predicted"/>
<dbReference type="AlphaFoldDB" id="A0A318U764"/>
<dbReference type="Proteomes" id="UP000248198">
    <property type="component" value="Unassembled WGS sequence"/>
</dbReference>
<dbReference type="InterPro" id="IPR003959">
    <property type="entry name" value="ATPase_AAA_core"/>
</dbReference>
<evidence type="ECO:0000313" key="3">
    <source>
        <dbReference type="Proteomes" id="UP000248198"/>
    </source>
</evidence>
<accession>A0A318U764</accession>
<dbReference type="SMART" id="SM00382">
    <property type="entry name" value="AAA"/>
    <property type="match status" value="1"/>
</dbReference>
<reference evidence="2 3" key="1">
    <citation type="submission" date="2018-06" db="EMBL/GenBank/DDBJ databases">
        <title>Genomic Encyclopedia of Archaeal and Bacterial Type Strains, Phase II (KMG-II): from individual species to whole genera.</title>
        <authorList>
            <person name="Goeker M."/>
        </authorList>
    </citation>
    <scope>NUCLEOTIDE SEQUENCE [LARGE SCALE GENOMIC DNA]</scope>
    <source>
        <strain evidence="2 3">DSM 27372</strain>
    </source>
</reference>
<dbReference type="InterPro" id="IPR027417">
    <property type="entry name" value="P-loop_NTPase"/>
</dbReference>
<dbReference type="Pfam" id="PF13304">
    <property type="entry name" value="AAA_21"/>
    <property type="match status" value="1"/>
</dbReference>
<dbReference type="RefSeq" id="WP_110834660.1">
    <property type="nucleotide sequence ID" value="NZ_QKLU01000011.1"/>
</dbReference>
<gene>
    <name evidence="2" type="ORF">B0O44_111178</name>
</gene>
<evidence type="ECO:0000313" key="2">
    <source>
        <dbReference type="EMBL" id="PYF69000.1"/>
    </source>
</evidence>
<dbReference type="OrthoDB" id="9792800at2"/>
<sequence length="387" mass="44721">MYYNNPFDIPQELLGDNPGQVNLLVGENGSGKSSLLDEISRRMVNFSNRKVVAIANTIHDKFRTRHERFEALKAAHGRSIVKRTLKSALQMLIEKNESRFGQVAETLRYVHFDPVIGIKVAGLKRDFQSRLKYNDLPDEQQQVLISLLERYQHSISSNWGEEIVRIDLYRENFYELQSFGILELLSFETQLRKFKLIREIEVYLYKNGRPISANLGSSGELTLITSFIYLMTTVEHGTIILIDEPENSLHPKWQVEYVGKLYDLIYRYEPTTFIATHSPLIINSAELDLGHRLRIFKGIAGSFKRIEDFVGNVEQIYQDFFDVTTPENRFLSQFVLTKLNQLANKTISIANFTEIITELRESAYDERQVNVLNGVIEMGQRISAKQN</sequence>
<dbReference type="PANTHER" id="PTHR43581:SF4">
    <property type="entry name" value="ATP_GTP PHOSPHATASE"/>
    <property type="match status" value="1"/>
</dbReference>
<keyword evidence="3" id="KW-1185">Reference proteome</keyword>
<evidence type="ECO:0000259" key="1">
    <source>
        <dbReference type="SMART" id="SM00382"/>
    </source>
</evidence>
<feature type="domain" description="AAA+ ATPase" evidence="1">
    <location>
        <begin position="18"/>
        <end position="301"/>
    </location>
</feature>
<dbReference type="InterPro" id="IPR003593">
    <property type="entry name" value="AAA+_ATPase"/>
</dbReference>
<protein>
    <submittedName>
        <fullName evidence="2">Putative AbiEii toxin of type IV toxin-antitoxin system</fullName>
    </submittedName>
</protein>
<dbReference type="GO" id="GO:0016887">
    <property type="term" value="F:ATP hydrolysis activity"/>
    <property type="evidence" value="ECO:0007669"/>
    <property type="project" value="InterPro"/>
</dbReference>
<dbReference type="EMBL" id="QKLU01000011">
    <property type="protein sequence ID" value="PYF69000.1"/>
    <property type="molecule type" value="Genomic_DNA"/>
</dbReference>
<dbReference type="Gene3D" id="3.40.50.300">
    <property type="entry name" value="P-loop containing nucleotide triphosphate hydrolases"/>
    <property type="match status" value="1"/>
</dbReference>
<comment type="caution">
    <text evidence="2">The sequence shown here is derived from an EMBL/GenBank/DDBJ whole genome shotgun (WGS) entry which is preliminary data.</text>
</comment>
<dbReference type="CDD" id="cd00267">
    <property type="entry name" value="ABC_ATPase"/>
    <property type="match status" value="1"/>
</dbReference>
<dbReference type="SUPFAM" id="SSF52540">
    <property type="entry name" value="P-loop containing nucleoside triphosphate hydrolases"/>
    <property type="match status" value="1"/>
</dbReference>
<organism evidence="2 3">
    <name type="scientific">Pedobacter nutrimenti</name>
    <dbReference type="NCBI Taxonomy" id="1241337"/>
    <lineage>
        <taxon>Bacteria</taxon>
        <taxon>Pseudomonadati</taxon>
        <taxon>Bacteroidota</taxon>
        <taxon>Sphingobacteriia</taxon>
        <taxon>Sphingobacteriales</taxon>
        <taxon>Sphingobacteriaceae</taxon>
        <taxon>Pedobacter</taxon>
    </lineage>
</organism>
<dbReference type="InterPro" id="IPR051396">
    <property type="entry name" value="Bact_Antivir_Def_Nuclease"/>
</dbReference>
<dbReference type="PANTHER" id="PTHR43581">
    <property type="entry name" value="ATP/GTP PHOSPHATASE"/>
    <property type="match status" value="1"/>
</dbReference>